<dbReference type="Ensembl" id="ENSPMGT00000023590.1">
    <property type="protein sequence ID" value="ENSPMGP00000022148.1"/>
    <property type="gene ID" value="ENSPMGG00000017930.1"/>
</dbReference>
<dbReference type="STRING" id="409849.ENSPMGP00000022148"/>
<evidence type="ECO:0000313" key="2">
    <source>
        <dbReference type="Ensembl" id="ENSPMGP00000022148.1"/>
    </source>
</evidence>
<dbReference type="AlphaFoldDB" id="A0A3B4AYE9"/>
<accession>A0A3B4AYE9</accession>
<keyword evidence="3" id="KW-1185">Reference proteome</keyword>
<sequence>LHSEICDKDELQSPQADVRDGEDVVVAHVATPGLRCIAHKVFVFISPNPLSRYDEHHHPEDEDHGQPYAPKDGGVLVDPPLCNQFGSLLWVIVHLEDTLLPRVTSCVI</sequence>
<organism evidence="2 3">
    <name type="scientific">Periophthalmus magnuspinnatus</name>
    <dbReference type="NCBI Taxonomy" id="409849"/>
    <lineage>
        <taxon>Eukaryota</taxon>
        <taxon>Metazoa</taxon>
        <taxon>Chordata</taxon>
        <taxon>Craniata</taxon>
        <taxon>Vertebrata</taxon>
        <taxon>Euteleostomi</taxon>
        <taxon>Actinopterygii</taxon>
        <taxon>Neopterygii</taxon>
        <taxon>Teleostei</taxon>
        <taxon>Neoteleostei</taxon>
        <taxon>Acanthomorphata</taxon>
        <taxon>Gobiaria</taxon>
        <taxon>Gobiiformes</taxon>
        <taxon>Gobioidei</taxon>
        <taxon>Gobiidae</taxon>
        <taxon>Oxudercinae</taxon>
        <taxon>Periophthalmus</taxon>
    </lineage>
</organism>
<feature type="region of interest" description="Disordered" evidence="1">
    <location>
        <begin position="53"/>
        <end position="73"/>
    </location>
</feature>
<proteinExistence type="predicted"/>
<name>A0A3B4AYE9_9GOBI</name>
<feature type="compositionally biased region" description="Basic and acidic residues" evidence="1">
    <location>
        <begin position="53"/>
        <end position="65"/>
    </location>
</feature>
<reference evidence="2" key="2">
    <citation type="submission" date="2025-09" db="UniProtKB">
        <authorList>
            <consortium name="Ensembl"/>
        </authorList>
    </citation>
    <scope>IDENTIFICATION</scope>
</reference>
<reference evidence="2" key="1">
    <citation type="submission" date="2025-08" db="UniProtKB">
        <authorList>
            <consortium name="Ensembl"/>
        </authorList>
    </citation>
    <scope>IDENTIFICATION</scope>
</reference>
<evidence type="ECO:0000256" key="1">
    <source>
        <dbReference type="SAM" id="MobiDB-lite"/>
    </source>
</evidence>
<protein>
    <submittedName>
        <fullName evidence="2">Uncharacterized protein</fullName>
    </submittedName>
</protein>
<dbReference type="Proteomes" id="UP000261520">
    <property type="component" value="Unplaced"/>
</dbReference>
<evidence type="ECO:0000313" key="3">
    <source>
        <dbReference type="Proteomes" id="UP000261520"/>
    </source>
</evidence>